<organism evidence="1">
    <name type="scientific">Tanacetum cinerariifolium</name>
    <name type="common">Dalmatian daisy</name>
    <name type="synonym">Chrysanthemum cinerariifolium</name>
    <dbReference type="NCBI Taxonomy" id="118510"/>
    <lineage>
        <taxon>Eukaryota</taxon>
        <taxon>Viridiplantae</taxon>
        <taxon>Streptophyta</taxon>
        <taxon>Embryophyta</taxon>
        <taxon>Tracheophyta</taxon>
        <taxon>Spermatophyta</taxon>
        <taxon>Magnoliopsida</taxon>
        <taxon>eudicotyledons</taxon>
        <taxon>Gunneridae</taxon>
        <taxon>Pentapetalae</taxon>
        <taxon>asterids</taxon>
        <taxon>campanulids</taxon>
        <taxon>Asterales</taxon>
        <taxon>Asteraceae</taxon>
        <taxon>Asteroideae</taxon>
        <taxon>Anthemideae</taxon>
        <taxon>Anthemidinae</taxon>
        <taxon>Tanacetum</taxon>
    </lineage>
</organism>
<comment type="caution">
    <text evidence="1">The sequence shown here is derived from an EMBL/GenBank/DDBJ whole genome shotgun (WGS) entry which is preliminary data.</text>
</comment>
<gene>
    <name evidence="1" type="ORF">Tci_869477</name>
</gene>
<dbReference type="EMBL" id="BKCJ011166513">
    <property type="protein sequence ID" value="GFC97507.1"/>
    <property type="molecule type" value="Genomic_DNA"/>
</dbReference>
<keyword evidence="1" id="KW-0808">Transferase</keyword>
<reference evidence="1" key="1">
    <citation type="journal article" date="2019" name="Sci. Rep.">
        <title>Draft genome of Tanacetum cinerariifolium, the natural source of mosquito coil.</title>
        <authorList>
            <person name="Yamashiro T."/>
            <person name="Shiraishi A."/>
            <person name="Satake H."/>
            <person name="Nakayama K."/>
        </authorList>
    </citation>
    <scope>NUCLEOTIDE SEQUENCE</scope>
</reference>
<sequence>MIKVLPPKTAEEVVAREMERKVRTTLLMALTEDHLAKFHKMADAKEMWETIKSRFGGNDEFKRMQKYLLKQQFEGFSVSASEGLHKG</sequence>
<dbReference type="GO" id="GO:0016301">
    <property type="term" value="F:kinase activity"/>
    <property type="evidence" value="ECO:0007669"/>
    <property type="project" value="UniProtKB-KW"/>
</dbReference>
<dbReference type="AlphaFoldDB" id="A0A699SJK6"/>
<keyword evidence="1" id="KW-0418">Kinase</keyword>
<proteinExistence type="predicted"/>
<accession>A0A699SJK6</accession>
<feature type="non-terminal residue" evidence="1">
    <location>
        <position position="87"/>
    </location>
</feature>
<protein>
    <submittedName>
        <fullName evidence="1">Xylulose kinase-1</fullName>
    </submittedName>
</protein>
<dbReference type="Pfam" id="PF14223">
    <property type="entry name" value="Retrotran_gag_2"/>
    <property type="match status" value="1"/>
</dbReference>
<name>A0A699SJK6_TANCI</name>
<evidence type="ECO:0000313" key="1">
    <source>
        <dbReference type="EMBL" id="GFC97507.1"/>
    </source>
</evidence>